<sequence>MVLGSAPKALGIAYAVLAVIVLASLWHSGWFSRRRAAGFLLVSAALGFLIFSPVFPYILQLVILGDTRELGVLLPAAAAGLLVFIAVTLFCGRIVCGQICPVGAVQELIYLIPVPRHGRNLTPRAMSVRIGIFIVILATGVGFSVNLLGIIGLKDFFFLSPTSPGFAVFFAIVLVSVTVYRPFCRFICPYGVFLAIGAARSRWKIRRTDACIQCGRCERACPVNVATAENSRAECYLCGRCTEVCPVEGALVYGRKS</sequence>
<keyword evidence="7" id="KW-1133">Transmembrane helix</keyword>
<keyword evidence="2" id="KW-0004">4Fe-4S</keyword>
<dbReference type="PANTHER" id="PTHR30176:SF3">
    <property type="entry name" value="FERREDOXIN-TYPE PROTEIN NAPH"/>
    <property type="match status" value="1"/>
</dbReference>
<evidence type="ECO:0000256" key="4">
    <source>
        <dbReference type="ARBA" id="ARBA00022982"/>
    </source>
</evidence>
<dbReference type="GO" id="GO:0005886">
    <property type="term" value="C:plasma membrane"/>
    <property type="evidence" value="ECO:0007669"/>
    <property type="project" value="TreeGrafter"/>
</dbReference>
<dbReference type="Proteomes" id="UP000290932">
    <property type="component" value="Unassembled WGS sequence"/>
</dbReference>
<dbReference type="PROSITE" id="PS00198">
    <property type="entry name" value="4FE4S_FER_1"/>
    <property type="match status" value="1"/>
</dbReference>
<comment type="caution">
    <text evidence="9">The sequence shown here is derived from an EMBL/GenBank/DDBJ whole genome shotgun (WGS) entry which is preliminary data.</text>
</comment>
<dbReference type="RefSeq" id="WP_128694257.1">
    <property type="nucleotide sequence ID" value="NZ_LHQS01000002.1"/>
</dbReference>
<evidence type="ECO:0000256" key="5">
    <source>
        <dbReference type="ARBA" id="ARBA00023004"/>
    </source>
</evidence>
<dbReference type="InterPro" id="IPR051684">
    <property type="entry name" value="Electron_Trans/Redox"/>
</dbReference>
<accession>A0A498H1C1</accession>
<dbReference type="InterPro" id="IPR017900">
    <property type="entry name" value="4Fe4S_Fe_S_CS"/>
</dbReference>
<evidence type="ECO:0000313" key="10">
    <source>
        <dbReference type="Proteomes" id="UP000290932"/>
    </source>
</evidence>
<dbReference type="GO" id="GO:0046872">
    <property type="term" value="F:metal ion binding"/>
    <property type="evidence" value="ECO:0007669"/>
    <property type="project" value="UniProtKB-KW"/>
</dbReference>
<dbReference type="OrthoDB" id="23833at2157"/>
<feature type="transmembrane region" description="Helical" evidence="7">
    <location>
        <begin position="6"/>
        <end position="26"/>
    </location>
</feature>
<dbReference type="Pfam" id="PF12801">
    <property type="entry name" value="Fer4_5"/>
    <property type="match status" value="2"/>
</dbReference>
<keyword evidence="7" id="KW-0472">Membrane</keyword>
<feature type="transmembrane region" description="Helical" evidence="7">
    <location>
        <begin position="130"/>
        <end position="153"/>
    </location>
</feature>
<proteinExistence type="predicted"/>
<keyword evidence="4" id="KW-0249">Electron transport</keyword>
<dbReference type="EMBL" id="LHQS01000002">
    <property type="protein sequence ID" value="RXE56463.1"/>
    <property type="molecule type" value="Genomic_DNA"/>
</dbReference>
<protein>
    <submittedName>
        <fullName evidence="9">4Fe-4S ferredoxin</fullName>
    </submittedName>
</protein>
<name>A0A498H1C1_9EURY</name>
<keyword evidence="6" id="KW-0411">Iron-sulfur</keyword>
<keyword evidence="1" id="KW-0813">Transport</keyword>
<feature type="transmembrane region" description="Helical" evidence="7">
    <location>
        <begin position="70"/>
        <end position="91"/>
    </location>
</feature>
<keyword evidence="7" id="KW-0812">Transmembrane</keyword>
<dbReference type="AlphaFoldDB" id="A0A498H1C1"/>
<dbReference type="GO" id="GO:0051539">
    <property type="term" value="F:4 iron, 4 sulfur cluster binding"/>
    <property type="evidence" value="ECO:0007669"/>
    <property type="project" value="UniProtKB-KW"/>
</dbReference>
<evidence type="ECO:0000256" key="3">
    <source>
        <dbReference type="ARBA" id="ARBA00022723"/>
    </source>
</evidence>
<evidence type="ECO:0000259" key="8">
    <source>
        <dbReference type="PROSITE" id="PS51379"/>
    </source>
</evidence>
<dbReference type="Gene3D" id="3.30.70.20">
    <property type="match status" value="1"/>
</dbReference>
<feature type="transmembrane region" description="Helical" evidence="7">
    <location>
        <begin position="165"/>
        <end position="198"/>
    </location>
</feature>
<dbReference type="Pfam" id="PF12798">
    <property type="entry name" value="Fer4_3"/>
    <property type="match status" value="1"/>
</dbReference>
<feature type="domain" description="4Fe-4S ferredoxin-type" evidence="8">
    <location>
        <begin position="201"/>
        <end position="231"/>
    </location>
</feature>
<evidence type="ECO:0000256" key="7">
    <source>
        <dbReference type="SAM" id="Phobius"/>
    </source>
</evidence>
<dbReference type="InterPro" id="IPR017896">
    <property type="entry name" value="4Fe4S_Fe-S-bd"/>
</dbReference>
<feature type="transmembrane region" description="Helical" evidence="7">
    <location>
        <begin position="38"/>
        <end position="58"/>
    </location>
</feature>
<reference evidence="9 10" key="1">
    <citation type="journal article" date="2015" name="Int. J. Syst. Evol. Microbiol.">
        <title>Methanoculleus taiwanensis sp. nov., a methanogen isolated from deep marine sediment at the deformation front area near Taiwan.</title>
        <authorList>
            <person name="Weng C.Y."/>
            <person name="Chen S.C."/>
            <person name="Lai M.C."/>
            <person name="Wu S.Y."/>
            <person name="Lin S."/>
            <person name="Yang T.F."/>
            <person name="Chen P.C."/>
        </authorList>
    </citation>
    <scope>NUCLEOTIDE SEQUENCE [LARGE SCALE GENOMIC DNA]</scope>
    <source>
        <strain evidence="9 10">CYW4</strain>
    </source>
</reference>
<feature type="domain" description="4Fe-4S ferredoxin-type" evidence="8">
    <location>
        <begin position="232"/>
        <end position="256"/>
    </location>
</feature>
<evidence type="ECO:0000256" key="6">
    <source>
        <dbReference type="ARBA" id="ARBA00023014"/>
    </source>
</evidence>
<dbReference type="PANTHER" id="PTHR30176">
    <property type="entry name" value="FERREDOXIN-TYPE PROTEIN NAPH"/>
    <property type="match status" value="1"/>
</dbReference>
<evidence type="ECO:0000313" key="9">
    <source>
        <dbReference type="EMBL" id="RXE56463.1"/>
    </source>
</evidence>
<dbReference type="Pfam" id="PF00037">
    <property type="entry name" value="Fer4"/>
    <property type="match status" value="1"/>
</dbReference>
<evidence type="ECO:0000256" key="2">
    <source>
        <dbReference type="ARBA" id="ARBA00022485"/>
    </source>
</evidence>
<keyword evidence="3" id="KW-0479">Metal-binding</keyword>
<keyword evidence="10" id="KW-1185">Reference proteome</keyword>
<keyword evidence="5" id="KW-0408">Iron</keyword>
<evidence type="ECO:0000256" key="1">
    <source>
        <dbReference type="ARBA" id="ARBA00022448"/>
    </source>
</evidence>
<dbReference type="SUPFAM" id="SSF54862">
    <property type="entry name" value="4Fe-4S ferredoxins"/>
    <property type="match status" value="1"/>
</dbReference>
<dbReference type="GO" id="GO:0016491">
    <property type="term" value="F:oxidoreductase activity"/>
    <property type="evidence" value="ECO:0007669"/>
    <property type="project" value="UniProtKB-ARBA"/>
</dbReference>
<dbReference type="PROSITE" id="PS51379">
    <property type="entry name" value="4FE4S_FER_2"/>
    <property type="match status" value="2"/>
</dbReference>
<organism evidence="9 10">
    <name type="scientific">Methanoculleus taiwanensis</name>
    <dbReference type="NCBI Taxonomy" id="1550565"/>
    <lineage>
        <taxon>Archaea</taxon>
        <taxon>Methanobacteriati</taxon>
        <taxon>Methanobacteriota</taxon>
        <taxon>Stenosarchaea group</taxon>
        <taxon>Methanomicrobia</taxon>
        <taxon>Methanomicrobiales</taxon>
        <taxon>Methanomicrobiaceae</taxon>
        <taxon>Methanoculleus</taxon>
    </lineage>
</organism>
<gene>
    <name evidence="9" type="ORF">ABH15_10335</name>
</gene>